<dbReference type="PROSITE" id="PS51257">
    <property type="entry name" value="PROKAR_LIPOPROTEIN"/>
    <property type="match status" value="1"/>
</dbReference>
<evidence type="ECO:0000313" key="3">
    <source>
        <dbReference type="Proteomes" id="UP000606653"/>
    </source>
</evidence>
<evidence type="ECO:0000256" key="1">
    <source>
        <dbReference type="SAM" id="SignalP"/>
    </source>
</evidence>
<dbReference type="EMBL" id="BMLN01000004">
    <property type="protein sequence ID" value="GGN98091.1"/>
    <property type="molecule type" value="Genomic_DNA"/>
</dbReference>
<dbReference type="RefSeq" id="WP_018977202.1">
    <property type="nucleotide sequence ID" value="NZ_BMLN01000004.1"/>
</dbReference>
<name>A0ABQ2KZP6_9BACL</name>
<gene>
    <name evidence="2" type="ORF">GCM10010969_16720</name>
</gene>
<dbReference type="Proteomes" id="UP000606653">
    <property type="component" value="Unassembled WGS sequence"/>
</dbReference>
<sequence>MKKSRFSNEKSKAAALLGGILVAGAVLAGCGETGNALAYTEAEIVERAVSENTAPFSYYAEAEMTLYDGEKMMESMRIKEWYNADSGSIRNEVKSGNNTSISVNDGKQVTVYEQEQNLVYRMDAGGTGREAVSHKDKIVAQFERMRDSHSIETVGKEKWLNKDVYHIKAVPNEEKKNTLVGVQEYWIDAQNWMIVKSSASSGDTRTEFAYTLIDESPAFDQETFEIDIPADAEMVSLDEMGPKQITLEEAETAIGQPFLQLPESTFKQTEVTLFEGTGELARKEISLTYLEEGGTPISLSLFESPEDAGKSELGEKVTVRGVEGYYMEEISSLTWDENGLRYSLMIMPLDREVSLDHLMELANQLEMK</sequence>
<protein>
    <recommendedName>
        <fullName evidence="4">Outer membrane lipoprotein-sorting protein</fullName>
    </recommendedName>
</protein>
<dbReference type="PANTHER" id="PTHR37507">
    <property type="entry name" value="SPORULATION PROTEIN YDCC"/>
    <property type="match status" value="1"/>
</dbReference>
<evidence type="ECO:0008006" key="4">
    <source>
        <dbReference type="Google" id="ProtNLM"/>
    </source>
</evidence>
<dbReference type="InterPro" id="IPR052944">
    <property type="entry name" value="Sporulation_related"/>
</dbReference>
<dbReference type="SUPFAM" id="SSF89392">
    <property type="entry name" value="Prokaryotic lipoproteins and lipoprotein localization factors"/>
    <property type="match status" value="1"/>
</dbReference>
<reference evidence="3" key="1">
    <citation type="journal article" date="2019" name="Int. J. Syst. Evol. Microbiol.">
        <title>The Global Catalogue of Microorganisms (GCM) 10K type strain sequencing project: providing services to taxonomists for standard genome sequencing and annotation.</title>
        <authorList>
            <consortium name="The Broad Institute Genomics Platform"/>
            <consortium name="The Broad Institute Genome Sequencing Center for Infectious Disease"/>
            <person name="Wu L."/>
            <person name="Ma J."/>
        </authorList>
    </citation>
    <scope>NUCLEOTIDE SEQUENCE [LARGE SCALE GENOMIC DNA]</scope>
    <source>
        <strain evidence="3">CGMCC 1.6964</strain>
    </source>
</reference>
<feature type="signal peptide" evidence="1">
    <location>
        <begin position="1"/>
        <end position="28"/>
    </location>
</feature>
<accession>A0ABQ2KZP6</accession>
<evidence type="ECO:0000313" key="2">
    <source>
        <dbReference type="EMBL" id="GGN98091.1"/>
    </source>
</evidence>
<organism evidence="2 3">
    <name type="scientific">Saccharibacillus kuerlensis</name>
    <dbReference type="NCBI Taxonomy" id="459527"/>
    <lineage>
        <taxon>Bacteria</taxon>
        <taxon>Bacillati</taxon>
        <taxon>Bacillota</taxon>
        <taxon>Bacilli</taxon>
        <taxon>Bacillales</taxon>
        <taxon>Paenibacillaceae</taxon>
        <taxon>Saccharibacillus</taxon>
    </lineage>
</organism>
<dbReference type="Gene3D" id="2.50.20.10">
    <property type="entry name" value="Lipoprotein localisation LolA/LolB/LppX"/>
    <property type="match status" value="1"/>
</dbReference>
<feature type="chain" id="PRO_5046417128" description="Outer membrane lipoprotein-sorting protein" evidence="1">
    <location>
        <begin position="29"/>
        <end position="368"/>
    </location>
</feature>
<proteinExistence type="predicted"/>
<keyword evidence="3" id="KW-1185">Reference proteome</keyword>
<keyword evidence="1" id="KW-0732">Signal</keyword>
<comment type="caution">
    <text evidence="2">The sequence shown here is derived from an EMBL/GenBank/DDBJ whole genome shotgun (WGS) entry which is preliminary data.</text>
</comment>
<dbReference type="PANTHER" id="PTHR37507:SF2">
    <property type="entry name" value="SPORULATION PROTEIN YDCC"/>
    <property type="match status" value="1"/>
</dbReference>
<dbReference type="InterPro" id="IPR029046">
    <property type="entry name" value="LolA/LolB/LppX"/>
</dbReference>